<dbReference type="RefSeq" id="WP_184574909.1">
    <property type="nucleotide sequence ID" value="NZ_JACHJT010000001.1"/>
</dbReference>
<gene>
    <name evidence="2" type="ORF">F4561_000830</name>
</gene>
<dbReference type="InterPro" id="IPR001387">
    <property type="entry name" value="Cro/C1-type_HTH"/>
</dbReference>
<evidence type="ECO:0000313" key="2">
    <source>
        <dbReference type="EMBL" id="MBB4930010.1"/>
    </source>
</evidence>
<dbReference type="InterPro" id="IPR010982">
    <property type="entry name" value="Lambda_DNA-bd_dom_sf"/>
</dbReference>
<dbReference type="Gene3D" id="1.10.260.40">
    <property type="entry name" value="lambda repressor-like DNA-binding domains"/>
    <property type="match status" value="1"/>
</dbReference>
<keyword evidence="3" id="KW-1185">Reference proteome</keyword>
<dbReference type="SUPFAM" id="SSF47413">
    <property type="entry name" value="lambda repressor-like DNA-binding domains"/>
    <property type="match status" value="1"/>
</dbReference>
<dbReference type="Pfam" id="PF13560">
    <property type="entry name" value="HTH_31"/>
    <property type="match status" value="1"/>
</dbReference>
<reference evidence="2 3" key="1">
    <citation type="submission" date="2020-08" db="EMBL/GenBank/DDBJ databases">
        <title>Sequencing the genomes of 1000 actinobacteria strains.</title>
        <authorList>
            <person name="Klenk H.-P."/>
        </authorList>
    </citation>
    <scope>NUCLEOTIDE SEQUENCE [LARGE SCALE GENOMIC DNA]</scope>
    <source>
        <strain evidence="2 3">DSM 102030</strain>
    </source>
</reference>
<proteinExistence type="predicted"/>
<evidence type="ECO:0000313" key="3">
    <source>
        <dbReference type="Proteomes" id="UP000523007"/>
    </source>
</evidence>
<comment type="caution">
    <text evidence="2">The sequence shown here is derived from an EMBL/GenBank/DDBJ whole genome shotgun (WGS) entry which is preliminary data.</text>
</comment>
<sequence length="289" mass="32648">MSQDPQEQHSPIASRLWLGTMLRDLREEAGLTGAQVARELGVHPPRVSNIEKGKSIPSKIELAKLAELFSVPEDLTDGLRELASNARRKSWTTTYEDVLPEKYEKYVGLEEVAVSLKDWHTHMICGLLQTAEHAHALFAELNPHAAEHDRERLVELRLRRQQVLDRTPEPLQLWSIMEEHVLRRPVGGHEVHHAQLQHLLDMQKRPHVTIQIIPTSFGAHTGLDGPFSLLEIGPSYPPIVYIETRGGNLYKEGIREISLHKSTYDQLQGAALPPVESTKLIETIMKEAA</sequence>
<organism evidence="2 3">
    <name type="scientific">Lipingzhangella halophila</name>
    <dbReference type="NCBI Taxonomy" id="1783352"/>
    <lineage>
        <taxon>Bacteria</taxon>
        <taxon>Bacillati</taxon>
        <taxon>Actinomycetota</taxon>
        <taxon>Actinomycetes</taxon>
        <taxon>Streptosporangiales</taxon>
        <taxon>Nocardiopsidaceae</taxon>
        <taxon>Lipingzhangella</taxon>
    </lineage>
</organism>
<dbReference type="AlphaFoldDB" id="A0A7W7RDK2"/>
<feature type="domain" description="HTH cro/C1-type" evidence="1">
    <location>
        <begin position="22"/>
        <end position="75"/>
    </location>
</feature>
<dbReference type="InterPro" id="IPR043917">
    <property type="entry name" value="DUF5753"/>
</dbReference>
<evidence type="ECO:0000259" key="1">
    <source>
        <dbReference type="PROSITE" id="PS50943"/>
    </source>
</evidence>
<dbReference type="SMART" id="SM00530">
    <property type="entry name" value="HTH_XRE"/>
    <property type="match status" value="1"/>
</dbReference>
<dbReference type="GO" id="GO:0003677">
    <property type="term" value="F:DNA binding"/>
    <property type="evidence" value="ECO:0007669"/>
    <property type="project" value="InterPro"/>
</dbReference>
<name>A0A7W7RDK2_9ACTN</name>
<dbReference type="Proteomes" id="UP000523007">
    <property type="component" value="Unassembled WGS sequence"/>
</dbReference>
<dbReference type="EMBL" id="JACHJT010000001">
    <property type="protein sequence ID" value="MBB4930010.1"/>
    <property type="molecule type" value="Genomic_DNA"/>
</dbReference>
<dbReference type="PROSITE" id="PS50943">
    <property type="entry name" value="HTH_CROC1"/>
    <property type="match status" value="1"/>
</dbReference>
<protein>
    <submittedName>
        <fullName evidence="2">Transcriptional regulator with XRE-family HTH domain</fullName>
    </submittedName>
</protein>
<accession>A0A7W7RDK2</accession>
<dbReference type="CDD" id="cd00093">
    <property type="entry name" value="HTH_XRE"/>
    <property type="match status" value="1"/>
</dbReference>
<dbReference type="Pfam" id="PF19054">
    <property type="entry name" value="DUF5753"/>
    <property type="match status" value="1"/>
</dbReference>